<dbReference type="AlphaFoldDB" id="A0A3B1A8C0"/>
<dbReference type="EMBL" id="UOFQ01000163">
    <property type="protein sequence ID" value="VAW89974.1"/>
    <property type="molecule type" value="Genomic_DNA"/>
</dbReference>
<accession>A0A3B1A8C0</accession>
<dbReference type="SUPFAM" id="SSF53795">
    <property type="entry name" value="PEP carboxykinase-like"/>
    <property type="match status" value="1"/>
</dbReference>
<protein>
    <recommendedName>
        <fullName evidence="2">HPr kinase/phosphorylase C-terminal domain-containing protein</fullName>
    </recommendedName>
</protein>
<evidence type="ECO:0008006" key="2">
    <source>
        <dbReference type="Google" id="ProtNLM"/>
    </source>
</evidence>
<sequence length="323" mass="36684">MLSIQIPDWVFQTPLHGVRLSQCADENRFDLKSEYKYKLRLGFPESILPPKTRPLWRLQDQGERYASTVELFEEPERKLLQIECEGKGTFEFVGDEMNITWQSEGTSFEHYLQTLGMSLWLELQGVLCIHANAIATDVGVIGLIAPSQTGKTTLTAALAARGMAMMTDDMMAVHQIEMGPKVFSGWPQLRMWPEIAQHFIENVDDMQRVHKRFEKRLVKLSDQNSLTYSSKSGMLRSLYLLERVENNKASICIEVVTAAESIECLLQNSMLADAYRPLGIESARLKALALILGEVRVKRITYPSGKERLTEVCEAIEADLLKR</sequence>
<reference evidence="1" key="1">
    <citation type="submission" date="2018-06" db="EMBL/GenBank/DDBJ databases">
        <authorList>
            <person name="Zhirakovskaya E."/>
        </authorList>
    </citation>
    <scope>NUCLEOTIDE SEQUENCE</scope>
</reference>
<name>A0A3B1A8C0_9ZZZZ</name>
<dbReference type="InterPro" id="IPR027417">
    <property type="entry name" value="P-loop_NTPase"/>
</dbReference>
<gene>
    <name evidence="1" type="ORF">MNBD_GAMMA17-803</name>
</gene>
<dbReference type="Gene3D" id="3.40.50.300">
    <property type="entry name" value="P-loop containing nucleotide triphosphate hydrolases"/>
    <property type="match status" value="1"/>
</dbReference>
<proteinExistence type="predicted"/>
<organism evidence="1">
    <name type="scientific">hydrothermal vent metagenome</name>
    <dbReference type="NCBI Taxonomy" id="652676"/>
    <lineage>
        <taxon>unclassified sequences</taxon>
        <taxon>metagenomes</taxon>
        <taxon>ecological metagenomes</taxon>
    </lineage>
</organism>
<evidence type="ECO:0000313" key="1">
    <source>
        <dbReference type="EMBL" id="VAW89974.1"/>
    </source>
</evidence>